<dbReference type="EMBL" id="CM037021">
    <property type="protein sequence ID" value="KAH7669417.1"/>
    <property type="molecule type" value="Genomic_DNA"/>
</dbReference>
<reference evidence="2" key="1">
    <citation type="journal article" date="2022" name="Nat. Commun.">
        <title>Chromosome evolution and the genetic basis of agronomically important traits in greater yam.</title>
        <authorList>
            <person name="Bredeson J.V."/>
            <person name="Lyons J.B."/>
            <person name="Oniyinde I.O."/>
            <person name="Okereke N.R."/>
            <person name="Kolade O."/>
            <person name="Nnabue I."/>
            <person name="Nwadili C.O."/>
            <person name="Hribova E."/>
            <person name="Parker M."/>
            <person name="Nwogha J."/>
            <person name="Shu S."/>
            <person name="Carlson J."/>
            <person name="Kariba R."/>
            <person name="Muthemba S."/>
            <person name="Knop K."/>
            <person name="Barton G.J."/>
            <person name="Sherwood A.V."/>
            <person name="Lopez-Montes A."/>
            <person name="Asiedu R."/>
            <person name="Jamnadass R."/>
            <person name="Muchugi A."/>
            <person name="Goodstein D."/>
            <person name="Egesi C.N."/>
            <person name="Featherston J."/>
            <person name="Asfaw A."/>
            <person name="Simpson G.G."/>
            <person name="Dolezel J."/>
            <person name="Hendre P.S."/>
            <person name="Van Deynze A."/>
            <person name="Kumar P.L."/>
            <person name="Obidiegwu J.E."/>
            <person name="Bhattacharjee R."/>
            <person name="Rokhsar D.S."/>
        </authorList>
    </citation>
    <scope>NUCLEOTIDE SEQUENCE [LARGE SCALE GENOMIC DNA]</scope>
    <source>
        <strain evidence="2">cv. TDa95/00328</strain>
    </source>
</reference>
<proteinExistence type="predicted"/>
<organism evidence="1 2">
    <name type="scientific">Dioscorea alata</name>
    <name type="common">Purple yam</name>
    <dbReference type="NCBI Taxonomy" id="55571"/>
    <lineage>
        <taxon>Eukaryota</taxon>
        <taxon>Viridiplantae</taxon>
        <taxon>Streptophyta</taxon>
        <taxon>Embryophyta</taxon>
        <taxon>Tracheophyta</taxon>
        <taxon>Spermatophyta</taxon>
        <taxon>Magnoliopsida</taxon>
        <taxon>Liliopsida</taxon>
        <taxon>Dioscoreales</taxon>
        <taxon>Dioscoreaceae</taxon>
        <taxon>Dioscorea</taxon>
    </lineage>
</organism>
<protein>
    <submittedName>
        <fullName evidence="1">APO domain-containing protein</fullName>
    </submittedName>
</protein>
<evidence type="ECO:0000313" key="1">
    <source>
        <dbReference type="EMBL" id="KAH7669417.1"/>
    </source>
</evidence>
<sequence>MLSRASRRFIQRSSFGTLAHGSDHVDLPARHRRSERKPLVTAINELKHRARLQRKTRQDVREIPLRAPENGLLVKSLVSVAHSVLSARSKLLSCVSKIVGIIPVHVCRLCGEVHVGEFPHRIRSCEVAGSHSWGRGGMEHVLPLVESFHLYDRLGRAVSHEERLLVDRIPAIVELCVQAGVDVPEYPTKRRVIPVYNIAGKMIDFEKKFPRDYSSGKDIEPFGFWKRNKKDGHGILQPFPIDADLKDIAEQGMEAWETMRSGAIKLMKKYTVQTCGYCPEVQVGPKGHRSRICQAFKHQMRDGQHAWQEATIDDLVPPVYIWHIPESSHQLINELKNYYGKLPAAVELFSQAGAAVGANYAEVMRGDVAVPDLSEEKWVV</sequence>
<gene>
    <name evidence="1" type="ORF">IHE45_11G076100</name>
</gene>
<name>A0ACB7V778_DIOAL</name>
<accession>A0ACB7V778</accession>
<keyword evidence="2" id="KW-1185">Reference proteome</keyword>
<comment type="caution">
    <text evidence="1">The sequence shown here is derived from an EMBL/GenBank/DDBJ whole genome shotgun (WGS) entry which is preliminary data.</text>
</comment>
<dbReference type="Proteomes" id="UP000827976">
    <property type="component" value="Chromosome 11"/>
</dbReference>
<evidence type="ECO:0000313" key="2">
    <source>
        <dbReference type="Proteomes" id="UP000827976"/>
    </source>
</evidence>